<evidence type="ECO:0000256" key="3">
    <source>
        <dbReference type="SAM" id="SignalP"/>
    </source>
</evidence>
<dbReference type="InterPro" id="IPR012332">
    <property type="entry name" value="Autotransporter_pectin_lyase_C"/>
</dbReference>
<comment type="caution">
    <text evidence="4">The sequence shown here is derived from an EMBL/GenBank/DDBJ whole genome shotgun (WGS) entry which is preliminary data.</text>
</comment>
<keyword evidence="5" id="KW-1185">Reference proteome</keyword>
<gene>
    <name evidence="4" type="ORF">CYMTET_48123</name>
</gene>
<feature type="transmembrane region" description="Helical" evidence="2">
    <location>
        <begin position="1891"/>
        <end position="1911"/>
    </location>
</feature>
<dbReference type="PANTHER" id="PTHR11319:SF35">
    <property type="entry name" value="OUTER MEMBRANE PROTEIN PMPC-RELATED"/>
    <property type="match status" value="1"/>
</dbReference>
<dbReference type="EMBL" id="LGRX02033224">
    <property type="protein sequence ID" value="KAK3242165.1"/>
    <property type="molecule type" value="Genomic_DNA"/>
</dbReference>
<dbReference type="SMART" id="SM00710">
    <property type="entry name" value="PbH1"/>
    <property type="match status" value="9"/>
</dbReference>
<feature type="chain" id="PRO_5042054095" evidence="3">
    <location>
        <begin position="25"/>
        <end position="1985"/>
    </location>
</feature>
<evidence type="ECO:0000256" key="2">
    <source>
        <dbReference type="SAM" id="Phobius"/>
    </source>
</evidence>
<feature type="transmembrane region" description="Helical" evidence="2">
    <location>
        <begin position="1441"/>
        <end position="1460"/>
    </location>
</feature>
<accession>A0AAE0BUQ0</accession>
<dbReference type="InterPro" id="IPR011050">
    <property type="entry name" value="Pectin_lyase_fold/virulence"/>
</dbReference>
<organism evidence="4 5">
    <name type="scientific">Cymbomonas tetramitiformis</name>
    <dbReference type="NCBI Taxonomy" id="36881"/>
    <lineage>
        <taxon>Eukaryota</taxon>
        <taxon>Viridiplantae</taxon>
        <taxon>Chlorophyta</taxon>
        <taxon>Pyramimonadophyceae</taxon>
        <taxon>Pyramimonadales</taxon>
        <taxon>Pyramimonadaceae</taxon>
        <taxon>Cymbomonas</taxon>
    </lineage>
</organism>
<dbReference type="PANTHER" id="PTHR11319">
    <property type="entry name" value="G PROTEIN-COUPLED RECEPTOR-RELATED"/>
    <property type="match status" value="1"/>
</dbReference>
<feature type="signal peptide" evidence="3">
    <location>
        <begin position="1"/>
        <end position="24"/>
    </location>
</feature>
<feature type="transmembrane region" description="Helical" evidence="2">
    <location>
        <begin position="1862"/>
        <end position="1879"/>
    </location>
</feature>
<dbReference type="SUPFAM" id="SSF51126">
    <property type="entry name" value="Pectin lyase-like"/>
    <property type="match status" value="4"/>
</dbReference>
<feature type="transmembrane region" description="Helical" evidence="2">
    <location>
        <begin position="1475"/>
        <end position="1496"/>
    </location>
</feature>
<protein>
    <submittedName>
        <fullName evidence="4">Uncharacterized protein</fullName>
    </submittedName>
</protein>
<feature type="compositionally biased region" description="Basic and acidic residues" evidence="1">
    <location>
        <begin position="31"/>
        <end position="40"/>
    </location>
</feature>
<keyword evidence="2" id="KW-0472">Membrane</keyword>
<name>A0AAE0BUQ0_9CHLO</name>
<feature type="transmembrane region" description="Helical" evidence="2">
    <location>
        <begin position="1917"/>
        <end position="1941"/>
    </location>
</feature>
<dbReference type="InterPro" id="IPR006626">
    <property type="entry name" value="PbH1"/>
</dbReference>
<keyword evidence="3" id="KW-0732">Signal</keyword>
<evidence type="ECO:0000313" key="4">
    <source>
        <dbReference type="EMBL" id="KAK3242165.1"/>
    </source>
</evidence>
<dbReference type="Gene3D" id="2.160.20.20">
    <property type="match status" value="2"/>
</dbReference>
<feature type="transmembrane region" description="Helical" evidence="2">
    <location>
        <begin position="1659"/>
        <end position="1683"/>
    </location>
</feature>
<proteinExistence type="predicted"/>
<feature type="transmembrane region" description="Helical" evidence="2">
    <location>
        <begin position="1347"/>
        <end position="1369"/>
    </location>
</feature>
<feature type="region of interest" description="Disordered" evidence="1">
    <location>
        <begin position="27"/>
        <end position="50"/>
    </location>
</feature>
<evidence type="ECO:0000313" key="5">
    <source>
        <dbReference type="Proteomes" id="UP001190700"/>
    </source>
</evidence>
<evidence type="ECO:0000256" key="1">
    <source>
        <dbReference type="SAM" id="MobiDB-lite"/>
    </source>
</evidence>
<keyword evidence="2" id="KW-0812">Transmembrane</keyword>
<reference evidence="4 5" key="1">
    <citation type="journal article" date="2015" name="Genome Biol. Evol.">
        <title>Comparative Genomics of a Bacterivorous Green Alga Reveals Evolutionary Causalities and Consequences of Phago-Mixotrophic Mode of Nutrition.</title>
        <authorList>
            <person name="Burns J.A."/>
            <person name="Paasch A."/>
            <person name="Narechania A."/>
            <person name="Kim E."/>
        </authorList>
    </citation>
    <scope>NUCLEOTIDE SEQUENCE [LARGE SCALE GENOMIC DNA]</scope>
    <source>
        <strain evidence="4 5">PLY_AMNH</strain>
    </source>
</reference>
<dbReference type="Proteomes" id="UP001190700">
    <property type="component" value="Unassembled WGS sequence"/>
</dbReference>
<keyword evidence="2" id="KW-1133">Transmembrane helix</keyword>
<feature type="transmembrane region" description="Helical" evidence="2">
    <location>
        <begin position="1724"/>
        <end position="1751"/>
    </location>
</feature>
<sequence length="1985" mass="209304">MGAITIPLIAFAVLLLTTDTVTDCLENGDTDAPRSNKAPDELLGTNTSFPDNLVRNDDTKDVDILRQPQAQSTEDKHEWHEVPVGSLTALSARFSRANTSRILSSVTLSVIISDASLASSELYGSVQNQSVATILLSTHVTLDSTLPAISRDLSIQGDCDSVESSGRCQLSGNDTHRIFAVLEGGDLRLRALELRQGFCDRGSAFGAHGAALYVASGGSVVTQDCLLQLNTAEGSGAAAYIANGKFTLYGSFVRNNDALEGAIWGSNESVVALQAGSVVSDNTASASCAVGVELNSVLMITNSSITENAAGQNGGGVCAFRGSSAVLSGSHIARNTAAASGGGVYIDAVSTTTLNATIIESNAAAAGGGGIFGESNCSLLLWDSVVISNSAEGSGGGLCGGTSCRVIAQGSTFGNNTAGVNGGGVNLGAKSVAQFSGSVVQANSCNRDGAGIFVQTSGTLQLVGGMVHGNLCDGAGGGIFMNMTTRVIVTGESRVTGNMASASRGGGMCCADDSQLVVSNFSLLGENTAYEGGGIAASGAGASVVVENGSVLRGNTGLFRGGAIALVDPIQYALKAVVIRNKCLFTGNKGNSGPGGGGFFIQMATLMITASNFTENQMLPYPYGVGGGGFLILMSVAQFSNCVLNGNVAVSDVYGNGGAVSVVNSRVSFVGCLLFNNSGAIGGGIYLAENSQLTLEASHMYGNLARTGGGGGLLASSGNFVILNQSVVTSNIASTTQSGGGGVFLSSGQAIVVDTLIDKNIAAEGAGLLLQAQSLAVIQRSVLSGNVAMASGGAVASVNSTTVLSAVNTTGNVASEYSGGAVSASDGSSITVNASSRITGNRANLFGGGIFLQQNGTLSMSQGSLLASNTGKYEGGCLSLAHGSLAYLSDVEIADCGTGGRGGGLFCDSYSSLRIQQSLIHRCRATQWGGGLSLGPGSNLVATGVRIHNNSAPWAAGCHQSASTMLYMMGLSISGNTATAGGGALLMNAKAVGVVNTSWISANSAARGGGIALEKGVASLRVENTTLQDNRAEDYGAAAYVQAPSNESELCFSEVLFRNNSAMYGGENLFWEYNESLFQESTVVECSQCVSVSESPLISTTAMNFYVEHPDVRNLVSGAFFDSPLAFRAKDYYNNSAMPPVEEVIIVVTTNTENVGLAGAKSVAYFTETGAVFEDLQVSGPPGKTAELSFLPSTSTWQSASLQVRFTSCVAGERYIEATERCEPCPPGYIKWDNTTSECSSCDDSGLTCFGGATYSLDSGYWMAVGSIGRCEEGDTQCVLDRVYPCAVTAACDAKNLVVNSSTGYLLEDLCASGYRSDVVLCNECAFGYVKTMVLHCERCERSKVLLAMRLMIGLLSLVLLFLLVIYLVKLMQKAEKDTMMDTTMKDQTNVNLLYSTGSHGSSAAASIWCSHMQVLSQSLFIYDVDVFPNLLVDFLSISRVFNLSLASLLGLPCFFSSFFDSADLQNASAYTIEFWFYVGLPFVLLAPVVLMFGWYHEFAELGEAEECSDRGLDVVWQSNELLSTDAVPAVDGIGDSCRQLSVAGDGCSQGNADAADGSSGGECMFNIMGTGNANADEDCGLMDAWEINASGASIMKDDAENELRHMPSWTGMEATGNLDAWEQTRPGNKRHSIMGNMARRVSARASDMMKNVRNQPSLVFKAIPVSVADVYLPMSIFFLMLLHPSISTQMFTIWKCEATHLDALDATSWLMDDRGMQCHTFHWWIHATASLFVICLYVIFTPVFLGVLLWKLNQAKIVTVDGSDKFIDSRHLVYDDGKWFICKTGGVRFAVDPTFIAGGDRATLRDMRSKLDMPQCRKIFGVLYLPFKRQYYWFNSYEVCRRLVQTSFVILIRMLNDTYDLFFAMLIAAFCLVVQGIVDPFTSDVDNGLHMLLLFNQQIIILSLIFQVYVITDDSYASTSVGACLIAFQILLFGTVAYVLQRVYRGFLKRVQGWVSQKGNHLISDMRTVRKNVAARASMLVGNS</sequence>